<keyword evidence="9" id="KW-1185">Reference proteome</keyword>
<dbReference type="InterPro" id="IPR006342">
    <property type="entry name" value="FkbM_mtfrase"/>
</dbReference>
<evidence type="ECO:0000259" key="7">
    <source>
        <dbReference type="Pfam" id="PF05050"/>
    </source>
</evidence>
<comment type="caution">
    <text evidence="8">The sequence shown here is derived from an EMBL/GenBank/DDBJ whole genome shotgun (WGS) entry which is preliminary data.</text>
</comment>
<dbReference type="Pfam" id="PF05050">
    <property type="entry name" value="Methyltransf_21"/>
    <property type="match status" value="1"/>
</dbReference>
<dbReference type="SUPFAM" id="SSF53335">
    <property type="entry name" value="S-adenosyl-L-methionine-dependent methyltransferases"/>
    <property type="match status" value="1"/>
</dbReference>
<keyword evidence="3" id="KW-0560">Oxidoreductase</keyword>
<dbReference type="Gene3D" id="1.10.640.10">
    <property type="entry name" value="Haem peroxidase domain superfamily, animal type"/>
    <property type="match status" value="1"/>
</dbReference>
<dbReference type="SUPFAM" id="SSF48113">
    <property type="entry name" value="Heme-dependent peroxidases"/>
    <property type="match status" value="1"/>
</dbReference>
<gene>
    <name evidence="8" type="ORF">Pmani_015823</name>
</gene>
<evidence type="ECO:0000256" key="3">
    <source>
        <dbReference type="ARBA" id="ARBA00022559"/>
    </source>
</evidence>
<feature type="transmembrane region" description="Helical" evidence="6">
    <location>
        <begin position="12"/>
        <end position="32"/>
    </location>
</feature>
<keyword evidence="5" id="KW-0479">Metal-binding</keyword>
<dbReference type="Pfam" id="PF03098">
    <property type="entry name" value="An_peroxidase"/>
    <property type="match status" value="1"/>
</dbReference>
<sequence length="1108" mass="123283">MSHPVSWRWWQRVGVVAVMALSSVFLFNHVYLASVHNLATTVPVEEKDNKVMLVTKDNFVGVEEKDKKVMLVTKDNFVGVEEKDKKVMLVTKDNFVGVDQEETGLADFIRHTHIVPPSPLPYVLKKPNRVDFSQLKQSAFANNTFLKGMRGGVFLEAGAFTGEDLSNTLYFEKYLGWTGLLVEPDPELYSKLISHHRKAYSINSGLSLTTRADVLRFKMAPDKGTIEVNVFPLYSLLRALDYTTVDFFSLDIEGDEMKVLQTIPWDKVKFRLITIEVNHVAGGVKGVMNFLESKGYTFLGVKVIDAWFGLRELLVQSQAVVWVWLPWPSRGQKTGIKYNTRPNYPYHVPNDHSPAFTLSQDHQGGEVRLTGSFSSLLNLIPSSSSTSSNQGKASNRFQGRMATGTGSLEDQVGSVRNLAVSPYWADPEGHPANQAPDTVPDDLNPSPPSCREVPVPCNSSARYRSLSGRCNNLQHPHLGTSGQPMPRILPPVYDFSLMRTLSITGSSLLPNPRVVSLRLRQVSPQGPTHHSPSLNLLLMQFGQFIDHDLSVFAEINEFGREGEKKCGECDSWVDPACAPIPIPEADPHLNPHLTFSDRNKRCLPFTRSGALGGRDSSGRTTLDQLSLNTAFFDLSTVYGSDHCRGRTVRLYSGGRMVEVMAMGGGSDGQGQGLGRGFPPQLDQRHFKNCRTAHRSCFFSGDERSNENLGLMIMHIVFLREHNTIANRLTQLNAHWDDETIFQEARRINIAQYQHIIFKEFLPLLVGRERMAHYQLEPLASGYYQGYDATVNPGILNEFSTAAFRVGHTMVPDHLTLADSSFLPLASVSLVQTFHNASMALLPGMCDKVLRGILATRLKPVDLLVVSALTDRLFEGQHESGQDLFAINIARGRDHGLAPYVQYREACGGSPTTTFQDLLQVMSSQAVEALSQTYDSVLDIDLFAGGLGELSVSGGVVGPTFACILSYQFLNLRRADRFWYETGDNGLALRQLDTIRSSASLSRLLCANMDQLLSLPFNVFFLPSNRENPLESCERGPAMSLEPWREDLPQTPRPPIHCTYLGHRHQPSTYVPVSPCLSCLCHTHGQMECKPNLAGCQQSQHDEHCRLVC</sequence>
<dbReference type="GO" id="GO:0046872">
    <property type="term" value="F:metal ion binding"/>
    <property type="evidence" value="ECO:0007669"/>
    <property type="project" value="UniProtKB-KW"/>
</dbReference>
<dbReference type="CDD" id="cd09823">
    <property type="entry name" value="peroxinectin_like"/>
    <property type="match status" value="1"/>
</dbReference>
<dbReference type="PANTHER" id="PTHR11475">
    <property type="entry name" value="OXIDASE/PEROXIDASE"/>
    <property type="match status" value="1"/>
</dbReference>
<reference evidence="8" key="1">
    <citation type="submission" date="2023-11" db="EMBL/GenBank/DDBJ databases">
        <title>Genome assemblies of two species of porcelain crab, Petrolisthes cinctipes and Petrolisthes manimaculis (Anomura: Porcellanidae).</title>
        <authorList>
            <person name="Angst P."/>
        </authorList>
    </citation>
    <scope>NUCLEOTIDE SEQUENCE</scope>
    <source>
        <strain evidence="8">PB745_02</strain>
        <tissue evidence="8">Gill</tissue>
    </source>
</reference>
<feature type="binding site" description="axial binding residue" evidence="5">
    <location>
        <position position="807"/>
    </location>
    <ligand>
        <name>heme b</name>
        <dbReference type="ChEBI" id="CHEBI:60344"/>
    </ligand>
    <ligandPart>
        <name>Fe</name>
        <dbReference type="ChEBI" id="CHEBI:18248"/>
    </ligandPart>
</feature>
<keyword evidence="2" id="KW-0964">Secreted</keyword>
<protein>
    <recommendedName>
        <fullName evidence="7">Methyltransferase FkbM domain-containing protein</fullName>
    </recommendedName>
</protein>
<dbReference type="EMBL" id="JAWZYT010001378">
    <property type="protein sequence ID" value="KAK4312812.1"/>
    <property type="molecule type" value="Genomic_DNA"/>
</dbReference>
<organism evidence="8 9">
    <name type="scientific">Petrolisthes manimaculis</name>
    <dbReference type="NCBI Taxonomy" id="1843537"/>
    <lineage>
        <taxon>Eukaryota</taxon>
        <taxon>Metazoa</taxon>
        <taxon>Ecdysozoa</taxon>
        <taxon>Arthropoda</taxon>
        <taxon>Crustacea</taxon>
        <taxon>Multicrustacea</taxon>
        <taxon>Malacostraca</taxon>
        <taxon>Eumalacostraca</taxon>
        <taxon>Eucarida</taxon>
        <taxon>Decapoda</taxon>
        <taxon>Pleocyemata</taxon>
        <taxon>Anomura</taxon>
        <taxon>Galatheoidea</taxon>
        <taxon>Porcellanidae</taxon>
        <taxon>Petrolisthes</taxon>
    </lineage>
</organism>
<dbReference type="GO" id="GO:0005576">
    <property type="term" value="C:extracellular region"/>
    <property type="evidence" value="ECO:0007669"/>
    <property type="project" value="UniProtKB-SubCell"/>
</dbReference>
<dbReference type="FunFam" id="1.10.640.10:FF:000003">
    <property type="entry name" value="chorion peroxidase"/>
    <property type="match status" value="1"/>
</dbReference>
<dbReference type="GO" id="GO:0020037">
    <property type="term" value="F:heme binding"/>
    <property type="evidence" value="ECO:0007669"/>
    <property type="project" value="InterPro"/>
</dbReference>
<keyword evidence="4" id="KW-0732">Signal</keyword>
<keyword evidence="5" id="KW-0349">Heme</keyword>
<dbReference type="InterPro" id="IPR029063">
    <property type="entry name" value="SAM-dependent_MTases_sf"/>
</dbReference>
<dbReference type="PROSITE" id="PS50292">
    <property type="entry name" value="PEROXIDASE_3"/>
    <property type="match status" value="1"/>
</dbReference>
<evidence type="ECO:0000256" key="2">
    <source>
        <dbReference type="ARBA" id="ARBA00022525"/>
    </source>
</evidence>
<feature type="domain" description="Methyltransferase FkbM" evidence="7">
    <location>
        <begin position="157"/>
        <end position="297"/>
    </location>
</feature>
<keyword evidence="6" id="KW-1133">Transmembrane helix</keyword>
<evidence type="ECO:0000313" key="9">
    <source>
        <dbReference type="Proteomes" id="UP001292094"/>
    </source>
</evidence>
<keyword evidence="6" id="KW-0812">Transmembrane</keyword>
<dbReference type="Proteomes" id="UP001292094">
    <property type="component" value="Unassembled WGS sequence"/>
</dbReference>
<evidence type="ECO:0000313" key="8">
    <source>
        <dbReference type="EMBL" id="KAK4312812.1"/>
    </source>
</evidence>
<keyword evidence="3" id="KW-0575">Peroxidase</keyword>
<dbReference type="Gene3D" id="3.40.50.150">
    <property type="entry name" value="Vaccinia Virus protein VP39"/>
    <property type="match status" value="1"/>
</dbReference>
<dbReference type="InterPro" id="IPR010255">
    <property type="entry name" value="Haem_peroxidase_sf"/>
</dbReference>
<dbReference type="InterPro" id="IPR019791">
    <property type="entry name" value="Haem_peroxidase_animal"/>
</dbReference>
<evidence type="ECO:0000256" key="1">
    <source>
        <dbReference type="ARBA" id="ARBA00004613"/>
    </source>
</evidence>
<accession>A0AAE1U7D0</accession>
<dbReference type="GO" id="GO:0004601">
    <property type="term" value="F:peroxidase activity"/>
    <property type="evidence" value="ECO:0007669"/>
    <property type="project" value="UniProtKB-KW"/>
</dbReference>
<comment type="subcellular location">
    <subcellularLocation>
        <location evidence="1">Secreted</location>
    </subcellularLocation>
</comment>
<keyword evidence="6" id="KW-0472">Membrane</keyword>
<dbReference type="PANTHER" id="PTHR11475:SF134">
    <property type="entry name" value="LD42267P"/>
    <property type="match status" value="1"/>
</dbReference>
<evidence type="ECO:0000256" key="4">
    <source>
        <dbReference type="ARBA" id="ARBA00022729"/>
    </source>
</evidence>
<dbReference type="PRINTS" id="PR00457">
    <property type="entry name" value="ANPEROXIDASE"/>
</dbReference>
<proteinExistence type="predicted"/>
<keyword evidence="5" id="KW-0408">Iron</keyword>
<evidence type="ECO:0000256" key="6">
    <source>
        <dbReference type="SAM" id="Phobius"/>
    </source>
</evidence>
<evidence type="ECO:0000256" key="5">
    <source>
        <dbReference type="PIRSR" id="PIRSR619791-2"/>
    </source>
</evidence>
<dbReference type="AlphaFoldDB" id="A0AAE1U7D0"/>
<dbReference type="GO" id="GO:0006979">
    <property type="term" value="P:response to oxidative stress"/>
    <property type="evidence" value="ECO:0007669"/>
    <property type="project" value="InterPro"/>
</dbReference>
<name>A0AAE1U7D0_9EUCA</name>
<dbReference type="InterPro" id="IPR037120">
    <property type="entry name" value="Haem_peroxidase_sf_animal"/>
</dbReference>